<gene>
    <name evidence="1" type="ORF">M406DRAFT_326998</name>
</gene>
<proteinExistence type="predicted"/>
<reference evidence="1" key="1">
    <citation type="journal article" date="2020" name="Phytopathology">
        <title>Genome sequence of the chestnut blight fungus Cryphonectria parasitica EP155: A fundamental resource for an archetypical invasive plant pathogen.</title>
        <authorList>
            <person name="Crouch J.A."/>
            <person name="Dawe A."/>
            <person name="Aerts A."/>
            <person name="Barry K."/>
            <person name="Churchill A.C.L."/>
            <person name="Grimwood J."/>
            <person name="Hillman B."/>
            <person name="Milgroom M.G."/>
            <person name="Pangilinan J."/>
            <person name="Smith M."/>
            <person name="Salamov A."/>
            <person name="Schmutz J."/>
            <person name="Yadav J."/>
            <person name="Grigoriev I.V."/>
            <person name="Nuss D."/>
        </authorList>
    </citation>
    <scope>NUCLEOTIDE SEQUENCE</scope>
    <source>
        <strain evidence="1">EP155</strain>
    </source>
</reference>
<keyword evidence="2" id="KW-1185">Reference proteome</keyword>
<organism evidence="1 2">
    <name type="scientific">Cryphonectria parasitica (strain ATCC 38755 / EP155)</name>
    <dbReference type="NCBI Taxonomy" id="660469"/>
    <lineage>
        <taxon>Eukaryota</taxon>
        <taxon>Fungi</taxon>
        <taxon>Dikarya</taxon>
        <taxon>Ascomycota</taxon>
        <taxon>Pezizomycotina</taxon>
        <taxon>Sordariomycetes</taxon>
        <taxon>Sordariomycetidae</taxon>
        <taxon>Diaporthales</taxon>
        <taxon>Cryphonectriaceae</taxon>
        <taxon>Cryphonectria-Endothia species complex</taxon>
        <taxon>Cryphonectria</taxon>
    </lineage>
</organism>
<dbReference type="OrthoDB" id="5168473at2759"/>
<name>A0A9P4Y9L0_CRYP1</name>
<dbReference type="EMBL" id="MU032345">
    <property type="protein sequence ID" value="KAF3768570.1"/>
    <property type="molecule type" value="Genomic_DNA"/>
</dbReference>
<dbReference type="RefSeq" id="XP_040779531.1">
    <property type="nucleotide sequence ID" value="XM_040920156.1"/>
</dbReference>
<dbReference type="AlphaFoldDB" id="A0A9P4Y9L0"/>
<dbReference type="Proteomes" id="UP000803844">
    <property type="component" value="Unassembled WGS sequence"/>
</dbReference>
<sequence>MDQSDRAAVIVCLGPHPQSLDKTMQSLVVCSGILDYFRATQGRGYIMTINFSGTRLLQARDPDEAQACLREDCRDWSAILARAAERARADAPETCRHVEVVLVGTNDCPAGAADLDTLCRQLKAQGIRVNAVVVEPESPTSGRTRSSFVPGLAGGWIVLDDGPAGEARRRQTGPNWGMVQIARGTGGLTLMPNAEGKLAIYQLFTEIFRRWGEQYWSMAAAHKAKTSQVVTRDNTVGLSS</sequence>
<evidence type="ECO:0000313" key="1">
    <source>
        <dbReference type="EMBL" id="KAF3768570.1"/>
    </source>
</evidence>
<dbReference type="GeneID" id="63837285"/>
<protein>
    <submittedName>
        <fullName evidence="1">Uncharacterized protein</fullName>
    </submittedName>
</protein>
<comment type="caution">
    <text evidence="1">The sequence shown here is derived from an EMBL/GenBank/DDBJ whole genome shotgun (WGS) entry which is preliminary data.</text>
</comment>
<evidence type="ECO:0000313" key="2">
    <source>
        <dbReference type="Proteomes" id="UP000803844"/>
    </source>
</evidence>
<accession>A0A9P4Y9L0</accession>